<feature type="signal peptide" evidence="1">
    <location>
        <begin position="1"/>
        <end position="23"/>
    </location>
</feature>
<proteinExistence type="predicted"/>
<reference evidence="2 3" key="1">
    <citation type="submission" date="2018-10" db="EMBL/GenBank/DDBJ databases">
        <authorList>
            <person name="Zhang X."/>
        </authorList>
    </citation>
    <scope>NUCLEOTIDE SEQUENCE [LARGE SCALE GENOMIC DNA]</scope>
    <source>
        <strain evidence="2 3">SK-G1</strain>
    </source>
</reference>
<dbReference type="AlphaFoldDB" id="A0A3G2R9A2"/>
<name>A0A3G2R9A2_9FIRM</name>
<dbReference type="RefSeq" id="WP_120766908.1">
    <property type="nucleotide sequence ID" value="NZ_CP033169.1"/>
</dbReference>
<accession>A0A3G2R9A2</accession>
<keyword evidence="1" id="KW-0732">Signal</keyword>
<dbReference type="InterPro" id="IPR010916">
    <property type="entry name" value="TonB_box_CS"/>
</dbReference>
<dbReference type="Gene3D" id="2.60.40.10">
    <property type="entry name" value="Immunoglobulins"/>
    <property type="match status" value="1"/>
</dbReference>
<organism evidence="2 3">
    <name type="scientific">Biomaibacter acetigenes</name>
    <dbReference type="NCBI Taxonomy" id="2316383"/>
    <lineage>
        <taxon>Bacteria</taxon>
        <taxon>Bacillati</taxon>
        <taxon>Bacillota</taxon>
        <taxon>Clostridia</taxon>
        <taxon>Thermosediminibacterales</taxon>
        <taxon>Tepidanaerobacteraceae</taxon>
        <taxon>Biomaibacter</taxon>
    </lineage>
</organism>
<protein>
    <recommendedName>
        <fullName evidence="4">Carboxypeptidase regulatory-like domain-containing protein</fullName>
    </recommendedName>
</protein>
<dbReference type="EMBL" id="CP033169">
    <property type="protein sequence ID" value="AYO32060.1"/>
    <property type="molecule type" value="Genomic_DNA"/>
</dbReference>
<sequence length="135" mass="14661">MKRLLFVFITAVIFIIFSPSAKAASYESLLILNEPKDNLMTTSDSIVVSGETLPDASISVLVNGSSKARLSVGAAGIFLIQVPLSGKENIITVRAVFPSGTKETVSRRVYKIDSGSEWPELDSLIQTIRTFLILK</sequence>
<evidence type="ECO:0000313" key="2">
    <source>
        <dbReference type="EMBL" id="AYO32060.1"/>
    </source>
</evidence>
<dbReference type="PROSITE" id="PS00430">
    <property type="entry name" value="TONB_DEPENDENT_REC_1"/>
    <property type="match status" value="1"/>
</dbReference>
<feature type="chain" id="PRO_5018134233" description="Carboxypeptidase regulatory-like domain-containing protein" evidence="1">
    <location>
        <begin position="24"/>
        <end position="135"/>
    </location>
</feature>
<gene>
    <name evidence="2" type="ORF">D2962_16930</name>
</gene>
<evidence type="ECO:0000313" key="3">
    <source>
        <dbReference type="Proteomes" id="UP000280960"/>
    </source>
</evidence>
<keyword evidence="3" id="KW-1185">Reference proteome</keyword>
<evidence type="ECO:0008006" key="4">
    <source>
        <dbReference type="Google" id="ProtNLM"/>
    </source>
</evidence>
<dbReference type="InterPro" id="IPR013783">
    <property type="entry name" value="Ig-like_fold"/>
</dbReference>
<dbReference type="Proteomes" id="UP000280960">
    <property type="component" value="Chromosome"/>
</dbReference>
<evidence type="ECO:0000256" key="1">
    <source>
        <dbReference type="SAM" id="SignalP"/>
    </source>
</evidence>
<dbReference type="KEGG" id="bacg:D2962_16930"/>